<gene>
    <name evidence="2" type="ORF">B7Y86_01220</name>
</gene>
<evidence type="ECO:0000313" key="3">
    <source>
        <dbReference type="Proteomes" id="UP000216147"/>
    </source>
</evidence>
<feature type="domain" description="N-acetyltransferase" evidence="1">
    <location>
        <begin position="9"/>
        <end position="95"/>
    </location>
</feature>
<dbReference type="SUPFAM" id="SSF55729">
    <property type="entry name" value="Acyl-CoA N-acyltransferases (Nat)"/>
    <property type="match status" value="1"/>
</dbReference>
<dbReference type="EMBL" id="NCEQ01000001">
    <property type="protein sequence ID" value="OYX59079.1"/>
    <property type="molecule type" value="Genomic_DNA"/>
</dbReference>
<evidence type="ECO:0000313" key="2">
    <source>
        <dbReference type="EMBL" id="OYX59079.1"/>
    </source>
</evidence>
<comment type="caution">
    <text evidence="2">The sequence shown here is derived from an EMBL/GenBank/DDBJ whole genome shotgun (WGS) entry which is preliminary data.</text>
</comment>
<dbReference type="InterPro" id="IPR031165">
    <property type="entry name" value="GNAT_YJDJ"/>
</dbReference>
<reference evidence="2 3" key="1">
    <citation type="submission" date="2017-03" db="EMBL/GenBank/DDBJ databases">
        <title>Lifting the veil on microbial sulfur biogeochemistry in mining wastewaters.</title>
        <authorList>
            <person name="Kantor R.S."/>
            <person name="Colenbrander Nelson T."/>
            <person name="Marshall S."/>
            <person name="Bennett D."/>
            <person name="Apte S."/>
            <person name="Camacho D."/>
            <person name="Thomas B.C."/>
            <person name="Warren L.A."/>
            <person name="Banfield J.F."/>
        </authorList>
    </citation>
    <scope>NUCLEOTIDE SEQUENCE [LARGE SCALE GENOMIC DNA]</scope>
    <source>
        <strain evidence="2">32-68-21</strain>
    </source>
</reference>
<dbReference type="Proteomes" id="UP000216147">
    <property type="component" value="Unassembled WGS sequence"/>
</dbReference>
<dbReference type="Gene3D" id="3.40.630.30">
    <property type="match status" value="1"/>
</dbReference>
<dbReference type="PROSITE" id="PS51729">
    <property type="entry name" value="GNAT_YJDJ"/>
    <property type="match status" value="1"/>
</dbReference>
<evidence type="ECO:0000259" key="1">
    <source>
        <dbReference type="PROSITE" id="PS51729"/>
    </source>
</evidence>
<dbReference type="InterPro" id="IPR016181">
    <property type="entry name" value="Acyl_CoA_acyltransferase"/>
</dbReference>
<proteinExistence type="predicted"/>
<sequence length="95" mass="10660">MTDFRDVAAEQRYEQGFTDAAGETRRVWADYSVQGDRRAILHVEAEDELRGSGAAGRFMQSLADHARAGNHRLTPVCSYAVAWFGRHRDYADVIG</sequence>
<dbReference type="GO" id="GO:0016740">
    <property type="term" value="F:transferase activity"/>
    <property type="evidence" value="ECO:0007669"/>
    <property type="project" value="UniProtKB-KW"/>
</dbReference>
<accession>A0A258HQK6</accession>
<name>A0A258HQK6_9CAUL</name>
<protein>
    <submittedName>
        <fullName evidence="2">N-acetyltransferase</fullName>
    </submittedName>
</protein>
<dbReference type="Pfam" id="PF14542">
    <property type="entry name" value="Acetyltransf_CG"/>
    <property type="match status" value="1"/>
</dbReference>
<keyword evidence="2" id="KW-0808">Transferase</keyword>
<organism evidence="2 3">
    <name type="scientific">Brevundimonas subvibrioides</name>
    <dbReference type="NCBI Taxonomy" id="74313"/>
    <lineage>
        <taxon>Bacteria</taxon>
        <taxon>Pseudomonadati</taxon>
        <taxon>Pseudomonadota</taxon>
        <taxon>Alphaproteobacteria</taxon>
        <taxon>Caulobacterales</taxon>
        <taxon>Caulobacteraceae</taxon>
        <taxon>Brevundimonas</taxon>
    </lineage>
</organism>
<dbReference type="AlphaFoldDB" id="A0A258HQK6"/>